<keyword evidence="3" id="KW-1185">Reference proteome</keyword>
<proteinExistence type="predicted"/>
<reference evidence="2 3" key="1">
    <citation type="journal article" date="2019" name="Commun. Biol.">
        <title>The bagworm genome reveals a unique fibroin gene that provides high tensile strength.</title>
        <authorList>
            <person name="Kono N."/>
            <person name="Nakamura H."/>
            <person name="Ohtoshi R."/>
            <person name="Tomita M."/>
            <person name="Numata K."/>
            <person name="Arakawa K."/>
        </authorList>
    </citation>
    <scope>NUCLEOTIDE SEQUENCE [LARGE SCALE GENOMIC DNA]</scope>
</reference>
<dbReference type="EMBL" id="BGZK01000883">
    <property type="protein sequence ID" value="GBP63935.1"/>
    <property type="molecule type" value="Genomic_DNA"/>
</dbReference>
<gene>
    <name evidence="2" type="ORF">EVAR_40186_1</name>
</gene>
<comment type="caution">
    <text evidence="2">The sequence shown here is derived from an EMBL/GenBank/DDBJ whole genome shotgun (WGS) entry which is preliminary data.</text>
</comment>
<sequence length="81" mass="9155">MVNRAEDTVIGPRLTDPFTHMTFGQIRGANEVGSNRRVGGHRRVHLQSQRSRQRIDGLLGRNRFSEREAIDGGEVDDRGEI</sequence>
<feature type="region of interest" description="Disordered" evidence="1">
    <location>
        <begin position="32"/>
        <end position="52"/>
    </location>
</feature>
<dbReference type="Proteomes" id="UP000299102">
    <property type="component" value="Unassembled WGS sequence"/>
</dbReference>
<organism evidence="2 3">
    <name type="scientific">Eumeta variegata</name>
    <name type="common">Bagworm moth</name>
    <name type="synonym">Eumeta japonica</name>
    <dbReference type="NCBI Taxonomy" id="151549"/>
    <lineage>
        <taxon>Eukaryota</taxon>
        <taxon>Metazoa</taxon>
        <taxon>Ecdysozoa</taxon>
        <taxon>Arthropoda</taxon>
        <taxon>Hexapoda</taxon>
        <taxon>Insecta</taxon>
        <taxon>Pterygota</taxon>
        <taxon>Neoptera</taxon>
        <taxon>Endopterygota</taxon>
        <taxon>Lepidoptera</taxon>
        <taxon>Glossata</taxon>
        <taxon>Ditrysia</taxon>
        <taxon>Tineoidea</taxon>
        <taxon>Psychidae</taxon>
        <taxon>Oiketicinae</taxon>
        <taxon>Eumeta</taxon>
    </lineage>
</organism>
<evidence type="ECO:0000313" key="3">
    <source>
        <dbReference type="Proteomes" id="UP000299102"/>
    </source>
</evidence>
<accession>A0A4C1XNX4</accession>
<evidence type="ECO:0000313" key="2">
    <source>
        <dbReference type="EMBL" id="GBP63935.1"/>
    </source>
</evidence>
<evidence type="ECO:0000256" key="1">
    <source>
        <dbReference type="SAM" id="MobiDB-lite"/>
    </source>
</evidence>
<protein>
    <submittedName>
        <fullName evidence="2">Uncharacterized protein</fullName>
    </submittedName>
</protein>
<name>A0A4C1XNX4_EUMVA</name>
<dbReference type="AlphaFoldDB" id="A0A4C1XNX4"/>